<dbReference type="PROSITE" id="PS00383">
    <property type="entry name" value="TYR_PHOSPHATASE_1"/>
    <property type="match status" value="1"/>
</dbReference>
<dbReference type="STRING" id="728005.SAMN04488059_11053"/>
<dbReference type="InterPro" id="IPR000387">
    <property type="entry name" value="Tyr_Pase_dom"/>
</dbReference>
<dbReference type="RefSeq" id="WP_046172079.1">
    <property type="nucleotide sequence ID" value="NZ_FOMB01000010.1"/>
</dbReference>
<protein>
    <submittedName>
        <fullName evidence="3">Protein-tyrosine phosphatase</fullName>
    </submittedName>
</protein>
<evidence type="ECO:0000313" key="4">
    <source>
        <dbReference type="Proteomes" id="UP000033519"/>
    </source>
</evidence>
<dbReference type="OrthoDB" id="1188001at2"/>
<dbReference type="Proteomes" id="UP000033519">
    <property type="component" value="Unassembled WGS sequence"/>
</dbReference>
<evidence type="ECO:0000259" key="1">
    <source>
        <dbReference type="PROSITE" id="PS50056"/>
    </source>
</evidence>
<dbReference type="EMBL" id="LAPV01000147">
    <property type="protein sequence ID" value="KKC31958.1"/>
    <property type="molecule type" value="Genomic_DNA"/>
</dbReference>
<dbReference type="InterPro" id="IPR016130">
    <property type="entry name" value="Tyr_Pase_AS"/>
</dbReference>
<evidence type="ECO:0000313" key="5">
    <source>
        <dbReference type="Proteomes" id="UP000182258"/>
    </source>
</evidence>
<proteinExistence type="predicted"/>
<dbReference type="EMBL" id="FOMB01000010">
    <property type="protein sequence ID" value="SFC74022.1"/>
    <property type="molecule type" value="Genomic_DNA"/>
</dbReference>
<dbReference type="SUPFAM" id="SSF52799">
    <property type="entry name" value="(Phosphotyrosine protein) phosphatases II"/>
    <property type="match status" value="1"/>
</dbReference>
<dbReference type="AlphaFoldDB" id="A0A0F5PTH9"/>
<dbReference type="PATRIC" id="fig|728005.3.peg.1500"/>
<dbReference type="Proteomes" id="UP000182258">
    <property type="component" value="Unassembled WGS sequence"/>
</dbReference>
<keyword evidence="4" id="KW-1185">Reference proteome</keyword>
<gene>
    <name evidence="3" type="ORF">SAMN04488059_11053</name>
    <name evidence="2" type="ORF">WH91_16450</name>
</gene>
<feature type="domain" description="Tyrosine specific protein phosphatases" evidence="1">
    <location>
        <begin position="119"/>
        <end position="185"/>
    </location>
</feature>
<sequence>MTMAAMRHWPLPDTHNIRDLGGYARSSGGTTQWSRILRGEALHYLSRQSATELAEHDLTLVIDLRGPHETTVTPHPFRDHATVSYRNIVLFDALAPIEMTQTPFDMARRYCDALDTCGPQVAEVLRAIIHAPPGIVLFHCTAGKDRTGIIAALLLLVAGVARADIVSDYALTAEAHGLIGKLRERALEAGGQPEHIDSVLASDAATMTSMLDHLDTERGGTQAYLAEIGLTSAELFRLVDRLCA</sequence>
<dbReference type="InterPro" id="IPR026893">
    <property type="entry name" value="Tyr/Ser_Pase_IphP-type"/>
</dbReference>
<dbReference type="Pfam" id="PF13350">
    <property type="entry name" value="Y_phosphatase3"/>
    <property type="match status" value="1"/>
</dbReference>
<dbReference type="InterPro" id="IPR029021">
    <property type="entry name" value="Prot-tyrosine_phosphatase-like"/>
</dbReference>
<reference evidence="2 4" key="1">
    <citation type="submission" date="2015-03" db="EMBL/GenBank/DDBJ databases">
        <authorList>
            <person name="Lepp D."/>
            <person name="Hassan Y.I."/>
            <person name="Li X.-Z."/>
            <person name="Zhou T."/>
        </authorList>
    </citation>
    <scope>NUCLEOTIDE SEQUENCE [LARGE SCALE GENOMIC DNA]</scope>
    <source>
        <strain evidence="2 4">Cr7-05</strain>
    </source>
</reference>
<reference evidence="3 5" key="2">
    <citation type="submission" date="2016-10" db="EMBL/GenBank/DDBJ databases">
        <authorList>
            <person name="de Groot N.N."/>
        </authorList>
    </citation>
    <scope>NUCLEOTIDE SEQUENCE [LARGE SCALE GENOMIC DNA]</scope>
    <source>
        <strain evidence="3 5">CGMCC 1.10210</strain>
    </source>
</reference>
<accession>A0A0F5PTH9</accession>
<dbReference type="Gene3D" id="3.90.190.10">
    <property type="entry name" value="Protein tyrosine phosphatase superfamily"/>
    <property type="match status" value="1"/>
</dbReference>
<dbReference type="GO" id="GO:0004721">
    <property type="term" value="F:phosphoprotein phosphatase activity"/>
    <property type="evidence" value="ECO:0007669"/>
    <property type="project" value="InterPro"/>
</dbReference>
<evidence type="ECO:0000313" key="3">
    <source>
        <dbReference type="EMBL" id="SFC74022.1"/>
    </source>
</evidence>
<name>A0A0F5PTH9_9HYPH</name>
<dbReference type="PROSITE" id="PS50056">
    <property type="entry name" value="TYR_PHOSPHATASE_2"/>
    <property type="match status" value="1"/>
</dbReference>
<organism evidence="3 5">
    <name type="scientific">Devosia psychrophila</name>
    <dbReference type="NCBI Taxonomy" id="728005"/>
    <lineage>
        <taxon>Bacteria</taxon>
        <taxon>Pseudomonadati</taxon>
        <taxon>Pseudomonadota</taxon>
        <taxon>Alphaproteobacteria</taxon>
        <taxon>Hyphomicrobiales</taxon>
        <taxon>Devosiaceae</taxon>
        <taxon>Devosia</taxon>
    </lineage>
</organism>
<evidence type="ECO:0000313" key="2">
    <source>
        <dbReference type="EMBL" id="KKC31958.1"/>
    </source>
</evidence>